<evidence type="ECO:0000313" key="2">
    <source>
        <dbReference type="Proteomes" id="UP000620559"/>
    </source>
</evidence>
<gene>
    <name evidence="1" type="ORF">IQ247_07820</name>
</gene>
<reference evidence="1" key="1">
    <citation type="submission" date="2020-10" db="EMBL/GenBank/DDBJ databases">
        <authorList>
            <person name="Castelo-Branco R."/>
            <person name="Eusebio N."/>
            <person name="Adriana R."/>
            <person name="Vieira A."/>
            <person name="Brugerolle De Fraissinette N."/>
            <person name="Rezende De Castro R."/>
            <person name="Schneider M.P."/>
            <person name="Vasconcelos V."/>
            <person name="Leao P.N."/>
        </authorList>
    </citation>
    <scope>NUCLEOTIDE SEQUENCE</scope>
    <source>
        <strain evidence="1">LEGE 06105</strain>
    </source>
</reference>
<dbReference type="AlphaFoldDB" id="A0A8J7JSJ6"/>
<evidence type="ECO:0000313" key="1">
    <source>
        <dbReference type="EMBL" id="MBE9212624.1"/>
    </source>
</evidence>
<protein>
    <submittedName>
        <fullName evidence="1">Uncharacterized protein</fullName>
    </submittedName>
</protein>
<organism evidence="1 2">
    <name type="scientific">Plectonema cf. radiosum LEGE 06105</name>
    <dbReference type="NCBI Taxonomy" id="945769"/>
    <lineage>
        <taxon>Bacteria</taxon>
        <taxon>Bacillati</taxon>
        <taxon>Cyanobacteriota</taxon>
        <taxon>Cyanophyceae</taxon>
        <taxon>Oscillatoriophycideae</taxon>
        <taxon>Oscillatoriales</taxon>
        <taxon>Microcoleaceae</taxon>
        <taxon>Plectonema</taxon>
    </lineage>
</organism>
<keyword evidence="2" id="KW-1185">Reference proteome</keyword>
<proteinExistence type="predicted"/>
<dbReference type="EMBL" id="JADEWL010000016">
    <property type="protein sequence ID" value="MBE9212624.1"/>
    <property type="molecule type" value="Genomic_DNA"/>
</dbReference>
<accession>A0A8J7JSJ6</accession>
<dbReference type="RefSeq" id="WP_193918751.1">
    <property type="nucleotide sequence ID" value="NZ_JADEWL010000016.1"/>
</dbReference>
<comment type="caution">
    <text evidence="1">The sequence shown here is derived from an EMBL/GenBank/DDBJ whole genome shotgun (WGS) entry which is preliminary data.</text>
</comment>
<dbReference type="Proteomes" id="UP000620559">
    <property type="component" value="Unassembled WGS sequence"/>
</dbReference>
<sequence length="47" mass="5323">MVYFTDAAYGLYIPLNIRLASIDAKLIQFISEDLSIEEAEEVEKATK</sequence>
<name>A0A8J7JSJ6_9CYAN</name>